<feature type="transmembrane region" description="Helical" evidence="1">
    <location>
        <begin position="47"/>
        <end position="69"/>
    </location>
</feature>
<dbReference type="Proteomes" id="UP000002453">
    <property type="component" value="Chromosome"/>
</dbReference>
<evidence type="ECO:0000256" key="1">
    <source>
        <dbReference type="SAM" id="Phobius"/>
    </source>
</evidence>
<dbReference type="RefSeq" id="WP_012580524.1">
    <property type="nucleotide sequence ID" value="NC_011653.1"/>
</dbReference>
<accession>B7IEH3</accession>
<keyword evidence="1" id="KW-1133">Transmembrane helix</keyword>
<reference evidence="2 3" key="1">
    <citation type="journal article" date="2009" name="J. Bacteriol.">
        <title>The genome of Thermosipho africanus TCF52B: lateral genetic connections to the Firmicutes and Archaea.</title>
        <authorList>
            <person name="Nesboe C.L."/>
            <person name="Bapteste E."/>
            <person name="Curtis B."/>
            <person name="Dahle H."/>
            <person name="Lopez P."/>
            <person name="Macleod D."/>
            <person name="Dlutek M."/>
            <person name="Bowman S."/>
            <person name="Zhaxybayeva O."/>
            <person name="Birkeland N.-K."/>
            <person name="Doolittle W.F."/>
        </authorList>
    </citation>
    <scope>NUCLEOTIDE SEQUENCE [LARGE SCALE GENOMIC DNA]</scope>
    <source>
        <strain evidence="2 3">TCF52B</strain>
    </source>
</reference>
<dbReference type="STRING" id="484019.THA_1979"/>
<proteinExistence type="predicted"/>
<dbReference type="EMBL" id="CP001185">
    <property type="protein sequence ID" value="ACJ76400.1"/>
    <property type="molecule type" value="Genomic_DNA"/>
</dbReference>
<keyword evidence="1" id="KW-0472">Membrane</keyword>
<keyword evidence="3" id="KW-1185">Reference proteome</keyword>
<dbReference type="AlphaFoldDB" id="B7IEH3"/>
<gene>
    <name evidence="2" type="ordered locus">THA_1979</name>
</gene>
<organism evidence="2 3">
    <name type="scientific">Thermosipho africanus (strain TCF52B)</name>
    <dbReference type="NCBI Taxonomy" id="484019"/>
    <lineage>
        <taxon>Bacteria</taxon>
        <taxon>Thermotogati</taxon>
        <taxon>Thermotogota</taxon>
        <taxon>Thermotogae</taxon>
        <taxon>Thermotogales</taxon>
        <taxon>Fervidobacteriaceae</taxon>
        <taxon>Thermosipho</taxon>
    </lineage>
</organism>
<keyword evidence="1" id="KW-0812">Transmembrane</keyword>
<dbReference type="KEGG" id="taf:THA_1979"/>
<evidence type="ECO:0000313" key="3">
    <source>
        <dbReference type="Proteomes" id="UP000002453"/>
    </source>
</evidence>
<name>B7IEH3_THEAB</name>
<dbReference type="HOGENOM" id="CLU_2221969_0_0_0"/>
<protein>
    <submittedName>
        <fullName evidence="2">Uncharacterized protein</fullName>
    </submittedName>
</protein>
<dbReference type="OrthoDB" id="47707at2"/>
<feature type="transmembrane region" description="Helical" evidence="1">
    <location>
        <begin position="6"/>
        <end position="26"/>
    </location>
</feature>
<feature type="transmembrane region" description="Helical" evidence="1">
    <location>
        <begin position="75"/>
        <end position="92"/>
    </location>
</feature>
<sequence length="106" mass="12389">MIGFLGWLNVSLLVFNFISFPLRLLNQKLKNVKLAVLIRFLKKYHKLTGLFLIISGFVHGFLALGYSFYFHTGSLLWWTIILMFLFYILHPGQCKNYFSINLIILG</sequence>
<evidence type="ECO:0000313" key="2">
    <source>
        <dbReference type="EMBL" id="ACJ76400.1"/>
    </source>
</evidence>